<dbReference type="GO" id="GO:0008233">
    <property type="term" value="F:peptidase activity"/>
    <property type="evidence" value="ECO:0007669"/>
    <property type="project" value="UniProtKB-KW"/>
</dbReference>
<protein>
    <submittedName>
        <fullName evidence="2">Zf-CCHC domain-containing protein/Asp_protease_2 domain-containing protein</fullName>
    </submittedName>
</protein>
<reference evidence="3 4" key="1">
    <citation type="submission" date="2019-08" db="EMBL/GenBank/DDBJ databases">
        <title>Draft genome sequences of two oriental melons (Cucumis melo L. var makuwa).</title>
        <authorList>
            <person name="Kwon S.-Y."/>
        </authorList>
    </citation>
    <scope>NUCLEOTIDE SEQUENCE [LARGE SCALE GENOMIC DNA]</scope>
    <source>
        <strain evidence="4">cv. Chang Bougi</strain>
        <strain evidence="3">cv. SW 3</strain>
        <tissue evidence="1">Leaf</tissue>
    </source>
</reference>
<dbReference type="Pfam" id="PF08284">
    <property type="entry name" value="RVP_2"/>
    <property type="match status" value="1"/>
</dbReference>
<sequence>MNTPEVKGASSSIKVEGHLSNACPKRKTVAILEEEEDFIEEQEGDFYQEEVLEPDEGERLSCVLQRVLIAPKSDTSHQQRHSLFKTRFTIKSKVCNVIIDSGSSENFVSKKLVTALKLKTEPHSSPYKKGGDAHISEICSVPLSIGGTYKDQIVCDILDMDVCHILLGKPWQYDVQAIHRGRENTYEFQWMNNKIFPMPLGKKNEGVNPKKINSHLFIVDLDQLLDDANEVKEFHATKNLPNTLVQVVENSFRQNKGFQLGNLSSESKSRGPSRIDTDAFEDNICGTILDNRNIHKFNTNENYIENGDLSDENVKGDIVANEHPSCSRKRTLR</sequence>
<dbReference type="PANTHER" id="PTHR35046">
    <property type="entry name" value="ZINC KNUCKLE (CCHC-TYPE) FAMILY PROTEIN"/>
    <property type="match status" value="1"/>
</dbReference>
<evidence type="ECO:0000313" key="4">
    <source>
        <dbReference type="Proteomes" id="UP000321947"/>
    </source>
</evidence>
<accession>A0A5A7U0I8</accession>
<dbReference type="Proteomes" id="UP000321393">
    <property type="component" value="Unassembled WGS sequence"/>
</dbReference>
<dbReference type="EMBL" id="SSTE01012402">
    <property type="protein sequence ID" value="KAA0048718.1"/>
    <property type="molecule type" value="Genomic_DNA"/>
</dbReference>
<dbReference type="GO" id="GO:0006508">
    <property type="term" value="P:proteolysis"/>
    <property type="evidence" value="ECO:0007669"/>
    <property type="project" value="UniProtKB-KW"/>
</dbReference>
<comment type="caution">
    <text evidence="1">The sequence shown here is derived from an EMBL/GenBank/DDBJ whole genome shotgun (WGS) entry which is preliminary data.</text>
</comment>
<dbReference type="Gene3D" id="2.40.70.10">
    <property type="entry name" value="Acid Proteases"/>
    <property type="match status" value="1"/>
</dbReference>
<dbReference type="PANTHER" id="PTHR35046:SF9">
    <property type="entry name" value="RNA-DIRECTED DNA POLYMERASE"/>
    <property type="match status" value="1"/>
</dbReference>
<dbReference type="OrthoDB" id="1111746at2759"/>
<evidence type="ECO:0000313" key="1">
    <source>
        <dbReference type="EMBL" id="KAA0048718.1"/>
    </source>
</evidence>
<name>A0A5A7U0I8_CUCMM</name>
<dbReference type="EMBL" id="SSTD01012952">
    <property type="protein sequence ID" value="TYK07911.1"/>
    <property type="molecule type" value="Genomic_DNA"/>
</dbReference>
<keyword evidence="2" id="KW-0645">Protease</keyword>
<proteinExistence type="predicted"/>
<evidence type="ECO:0000313" key="3">
    <source>
        <dbReference type="Proteomes" id="UP000321393"/>
    </source>
</evidence>
<evidence type="ECO:0000313" key="2">
    <source>
        <dbReference type="EMBL" id="TYK07911.1"/>
    </source>
</evidence>
<dbReference type="InterPro" id="IPR021109">
    <property type="entry name" value="Peptidase_aspartic_dom_sf"/>
</dbReference>
<organism evidence="1 3">
    <name type="scientific">Cucumis melo var. makuwa</name>
    <name type="common">Oriental melon</name>
    <dbReference type="NCBI Taxonomy" id="1194695"/>
    <lineage>
        <taxon>Eukaryota</taxon>
        <taxon>Viridiplantae</taxon>
        <taxon>Streptophyta</taxon>
        <taxon>Embryophyta</taxon>
        <taxon>Tracheophyta</taxon>
        <taxon>Spermatophyta</taxon>
        <taxon>Magnoliopsida</taxon>
        <taxon>eudicotyledons</taxon>
        <taxon>Gunneridae</taxon>
        <taxon>Pentapetalae</taxon>
        <taxon>rosids</taxon>
        <taxon>fabids</taxon>
        <taxon>Cucurbitales</taxon>
        <taxon>Cucurbitaceae</taxon>
        <taxon>Benincaseae</taxon>
        <taxon>Cucumis</taxon>
    </lineage>
</organism>
<dbReference type="Proteomes" id="UP000321947">
    <property type="component" value="Unassembled WGS sequence"/>
</dbReference>
<gene>
    <name evidence="2" type="ORF">E5676_scaffold265G00220</name>
    <name evidence="1" type="ORF">E6C27_scaffold43G00100</name>
</gene>
<dbReference type="AlphaFoldDB" id="A0A5A7U0I8"/>
<keyword evidence="2" id="KW-0378">Hydrolase</keyword>
<dbReference type="CDD" id="cd00303">
    <property type="entry name" value="retropepsin_like"/>
    <property type="match status" value="1"/>
</dbReference>